<proteinExistence type="predicted"/>
<dbReference type="RefSeq" id="WP_177178585.1">
    <property type="nucleotide sequence ID" value="NZ_FOXF01000074.1"/>
</dbReference>
<evidence type="ECO:0000313" key="2">
    <source>
        <dbReference type="Proteomes" id="UP000243745"/>
    </source>
</evidence>
<sequence length="56" mass="6102">MQKNHFFFGHINNVTISQDGDAFSASFSICVQDDSINTVTAPENIAVGIHFCPDAE</sequence>
<organism evidence="1 2">
    <name type="scientific">Ruminobacter amylophilus</name>
    <dbReference type="NCBI Taxonomy" id="867"/>
    <lineage>
        <taxon>Bacteria</taxon>
        <taxon>Pseudomonadati</taxon>
        <taxon>Pseudomonadota</taxon>
        <taxon>Gammaproteobacteria</taxon>
        <taxon>Aeromonadales</taxon>
        <taxon>Succinivibrionaceae</taxon>
        <taxon>Ruminobacter</taxon>
    </lineage>
</organism>
<dbReference type="AlphaFoldDB" id="A0A662ZK67"/>
<dbReference type="Proteomes" id="UP000243745">
    <property type="component" value="Unassembled WGS sequence"/>
</dbReference>
<dbReference type="EMBL" id="FOXF01000074">
    <property type="protein sequence ID" value="SFP76687.1"/>
    <property type="molecule type" value="Genomic_DNA"/>
</dbReference>
<protein>
    <submittedName>
        <fullName evidence="1">Uncharacterized protein</fullName>
    </submittedName>
</protein>
<reference evidence="1 2" key="1">
    <citation type="submission" date="2016-10" db="EMBL/GenBank/DDBJ databases">
        <authorList>
            <person name="Varghese N."/>
            <person name="Submissions S."/>
        </authorList>
    </citation>
    <scope>NUCLEOTIDE SEQUENCE [LARGE SCALE GENOMIC DNA]</scope>
    <source>
        <strain evidence="1 2">DSM 1361</strain>
    </source>
</reference>
<accession>A0A662ZK67</accession>
<evidence type="ECO:0000313" key="1">
    <source>
        <dbReference type="EMBL" id="SFP76687.1"/>
    </source>
</evidence>
<name>A0A662ZK67_9GAMM</name>
<gene>
    <name evidence="1" type="ORF">SAMN02910344_02258</name>
</gene>
<keyword evidence="2" id="KW-1185">Reference proteome</keyword>